<evidence type="ECO:0000256" key="1">
    <source>
        <dbReference type="ARBA" id="ARBA00022723"/>
    </source>
</evidence>
<dbReference type="OrthoDB" id="2740448at2759"/>
<keyword evidence="3" id="KW-0238">DNA-binding</keyword>
<dbReference type="PROSITE" id="PS00463">
    <property type="entry name" value="ZN2_CY6_FUNGAL_1"/>
    <property type="match status" value="1"/>
</dbReference>
<dbReference type="SMART" id="SM00066">
    <property type="entry name" value="GAL4"/>
    <property type="match status" value="1"/>
</dbReference>
<dbReference type="InterPro" id="IPR036864">
    <property type="entry name" value="Zn2-C6_fun-type_DNA-bd_sf"/>
</dbReference>
<dbReference type="PROSITE" id="PS50048">
    <property type="entry name" value="ZN2_CY6_FUNGAL_2"/>
    <property type="match status" value="1"/>
</dbReference>
<dbReference type="GO" id="GO:0045122">
    <property type="term" value="P:aflatoxin biosynthetic process"/>
    <property type="evidence" value="ECO:0007669"/>
    <property type="project" value="InterPro"/>
</dbReference>
<dbReference type="InterPro" id="IPR013700">
    <property type="entry name" value="AflR"/>
</dbReference>
<dbReference type="AlphaFoldDB" id="A0A8H3EUS8"/>
<evidence type="ECO:0000259" key="7">
    <source>
        <dbReference type="PROSITE" id="PS50048"/>
    </source>
</evidence>
<feature type="region of interest" description="Disordered" evidence="6">
    <location>
        <begin position="397"/>
        <end position="423"/>
    </location>
</feature>
<dbReference type="Proteomes" id="UP000664203">
    <property type="component" value="Unassembled WGS sequence"/>
</dbReference>
<dbReference type="PANTHER" id="PTHR31069:SF31">
    <property type="entry name" value="MONODICTYPHENONE CLUSTER TRANSCRIPTION FACTOR-RELATED"/>
    <property type="match status" value="1"/>
</dbReference>
<evidence type="ECO:0000256" key="2">
    <source>
        <dbReference type="ARBA" id="ARBA00023015"/>
    </source>
</evidence>
<feature type="compositionally biased region" description="Polar residues" evidence="6">
    <location>
        <begin position="75"/>
        <end position="110"/>
    </location>
</feature>
<evidence type="ECO:0000256" key="5">
    <source>
        <dbReference type="ARBA" id="ARBA00023242"/>
    </source>
</evidence>
<reference evidence="8" key="1">
    <citation type="submission" date="2021-03" db="EMBL/GenBank/DDBJ databases">
        <authorList>
            <person name="Tagirdzhanova G."/>
        </authorList>
    </citation>
    <scope>NUCLEOTIDE SEQUENCE</scope>
</reference>
<feature type="region of interest" description="Disordered" evidence="6">
    <location>
        <begin position="67"/>
        <end position="118"/>
    </location>
</feature>
<name>A0A8H3EUS8_9LECA</name>
<dbReference type="SUPFAM" id="SSF57701">
    <property type="entry name" value="Zn2/Cys6 DNA-binding domain"/>
    <property type="match status" value="1"/>
</dbReference>
<keyword evidence="5" id="KW-0539">Nucleus</keyword>
<protein>
    <recommendedName>
        <fullName evidence="7">Zn(2)-C6 fungal-type domain-containing protein</fullName>
    </recommendedName>
</protein>
<keyword evidence="4" id="KW-0804">Transcription</keyword>
<dbReference type="InterPro" id="IPR001138">
    <property type="entry name" value="Zn2Cys6_DnaBD"/>
</dbReference>
<dbReference type="GO" id="GO:0008270">
    <property type="term" value="F:zinc ion binding"/>
    <property type="evidence" value="ECO:0007669"/>
    <property type="project" value="InterPro"/>
</dbReference>
<feature type="region of interest" description="Disordered" evidence="6">
    <location>
        <begin position="1"/>
        <end position="29"/>
    </location>
</feature>
<keyword evidence="2" id="KW-0805">Transcription regulation</keyword>
<organism evidence="8 9">
    <name type="scientific">Alectoria fallacina</name>
    <dbReference type="NCBI Taxonomy" id="1903189"/>
    <lineage>
        <taxon>Eukaryota</taxon>
        <taxon>Fungi</taxon>
        <taxon>Dikarya</taxon>
        <taxon>Ascomycota</taxon>
        <taxon>Pezizomycotina</taxon>
        <taxon>Lecanoromycetes</taxon>
        <taxon>OSLEUM clade</taxon>
        <taxon>Lecanoromycetidae</taxon>
        <taxon>Lecanorales</taxon>
        <taxon>Lecanorineae</taxon>
        <taxon>Parmeliaceae</taxon>
        <taxon>Alectoria</taxon>
    </lineage>
</organism>
<dbReference type="Pfam" id="PF00172">
    <property type="entry name" value="Zn_clus"/>
    <property type="match status" value="1"/>
</dbReference>
<feature type="domain" description="Zn(2)-C6 fungal-type" evidence="7">
    <location>
        <begin position="30"/>
        <end position="60"/>
    </location>
</feature>
<evidence type="ECO:0000313" key="8">
    <source>
        <dbReference type="EMBL" id="CAF9912093.1"/>
    </source>
</evidence>
<keyword evidence="1" id="KW-0479">Metal-binding</keyword>
<sequence>MAALHSPEVLTRPAPARRSKVPTPPKLRDSCHACAASKVKCNKEKPTCSRCGKRGLTCEYFVTKRAGRRHDPRPSDTTNVTPAVPQSSSSTSADTGVGTSTSLIQPSPRQHTSDYPDILPNLLSPADSAWLSTFTALNTNFDDFPASPIPFSVPESFHPEAGAQPQIDSRGVNNGLLDSHRTPDFLIPEDEFSVIDEAVSELPNLSKPLSPPIRQIPSTSDAQTFQGSRSESPCCCLILALGHLKQLFPNASTVCTRSRRQSYKNTTSQLLTLQSVVTENEQTIEEISNMLQCPCSQDGYLLAIMPLVVFKVLDWYAAAARETPAIDYSRSPSKSRLDHRRNSSCHSEQVLQFPTVVGSYCIDGEDQGRMAAQLVLSELHRVQRLVNLLSQRIKSHGMRNGTVGAPNSTTDGQDALSDGESTSPFSATMLDQLEADLRKRLRALSLEIVDMLRRG</sequence>
<dbReference type="GO" id="GO:0005634">
    <property type="term" value="C:nucleus"/>
    <property type="evidence" value="ECO:0007669"/>
    <property type="project" value="InterPro"/>
</dbReference>
<evidence type="ECO:0000256" key="4">
    <source>
        <dbReference type="ARBA" id="ARBA00023163"/>
    </source>
</evidence>
<dbReference type="GO" id="GO:0000981">
    <property type="term" value="F:DNA-binding transcription factor activity, RNA polymerase II-specific"/>
    <property type="evidence" value="ECO:0007669"/>
    <property type="project" value="InterPro"/>
</dbReference>
<keyword evidence="9" id="KW-1185">Reference proteome</keyword>
<evidence type="ECO:0000256" key="6">
    <source>
        <dbReference type="SAM" id="MobiDB-lite"/>
    </source>
</evidence>
<accession>A0A8H3EUS8</accession>
<dbReference type="PRINTS" id="PR00755">
    <property type="entry name" value="AFLATOXINBRP"/>
</dbReference>
<dbReference type="Pfam" id="PF08493">
    <property type="entry name" value="AflR"/>
    <property type="match status" value="1"/>
</dbReference>
<comment type="caution">
    <text evidence="8">The sequence shown here is derived from an EMBL/GenBank/DDBJ whole genome shotgun (WGS) entry which is preliminary data.</text>
</comment>
<dbReference type="CDD" id="cd00067">
    <property type="entry name" value="GAL4"/>
    <property type="match status" value="1"/>
</dbReference>
<dbReference type="InterPro" id="IPR050675">
    <property type="entry name" value="OAF3"/>
</dbReference>
<proteinExistence type="predicted"/>
<dbReference type="EMBL" id="CAJPDR010000053">
    <property type="protein sequence ID" value="CAF9912093.1"/>
    <property type="molecule type" value="Genomic_DNA"/>
</dbReference>
<evidence type="ECO:0000256" key="3">
    <source>
        <dbReference type="ARBA" id="ARBA00023125"/>
    </source>
</evidence>
<dbReference type="Gene3D" id="4.10.240.10">
    <property type="entry name" value="Zn(2)-C6 fungal-type DNA-binding domain"/>
    <property type="match status" value="1"/>
</dbReference>
<dbReference type="PANTHER" id="PTHR31069">
    <property type="entry name" value="OLEATE-ACTIVATED TRANSCRIPTION FACTOR 1-RELATED"/>
    <property type="match status" value="1"/>
</dbReference>
<evidence type="ECO:0000313" key="9">
    <source>
        <dbReference type="Proteomes" id="UP000664203"/>
    </source>
</evidence>
<gene>
    <name evidence="8" type="ORF">ALECFALPRED_007868</name>
</gene>
<dbReference type="GO" id="GO:0003677">
    <property type="term" value="F:DNA binding"/>
    <property type="evidence" value="ECO:0007669"/>
    <property type="project" value="UniProtKB-KW"/>
</dbReference>